<evidence type="ECO:0000256" key="2">
    <source>
        <dbReference type="ARBA" id="ARBA00009012"/>
    </source>
</evidence>
<proteinExistence type="inferred from homology"/>
<keyword evidence="3" id="KW-0812">Transmembrane</keyword>
<dbReference type="PANTHER" id="PTHR13353:SF5">
    <property type="entry name" value="TRANSMEMBRANE PROTEIN 19"/>
    <property type="match status" value="1"/>
</dbReference>
<evidence type="ECO:0000256" key="4">
    <source>
        <dbReference type="ARBA" id="ARBA00022989"/>
    </source>
</evidence>
<reference evidence="6 7" key="1">
    <citation type="journal article" date="2018" name="Nat. Ecol. Evol.">
        <title>Pezizomycetes genomes reveal the molecular basis of ectomycorrhizal truffle lifestyle.</title>
        <authorList>
            <person name="Murat C."/>
            <person name="Payen T."/>
            <person name="Noel B."/>
            <person name="Kuo A."/>
            <person name="Morin E."/>
            <person name="Chen J."/>
            <person name="Kohler A."/>
            <person name="Krizsan K."/>
            <person name="Balestrini R."/>
            <person name="Da Silva C."/>
            <person name="Montanini B."/>
            <person name="Hainaut M."/>
            <person name="Levati E."/>
            <person name="Barry K.W."/>
            <person name="Belfiori B."/>
            <person name="Cichocki N."/>
            <person name="Clum A."/>
            <person name="Dockter R.B."/>
            <person name="Fauchery L."/>
            <person name="Guy J."/>
            <person name="Iotti M."/>
            <person name="Le Tacon F."/>
            <person name="Lindquist E.A."/>
            <person name="Lipzen A."/>
            <person name="Malagnac F."/>
            <person name="Mello A."/>
            <person name="Molinier V."/>
            <person name="Miyauchi S."/>
            <person name="Poulain J."/>
            <person name="Riccioni C."/>
            <person name="Rubini A."/>
            <person name="Sitrit Y."/>
            <person name="Splivallo R."/>
            <person name="Traeger S."/>
            <person name="Wang M."/>
            <person name="Zifcakova L."/>
            <person name="Wipf D."/>
            <person name="Zambonelli A."/>
            <person name="Paolocci F."/>
            <person name="Nowrousian M."/>
            <person name="Ottonello S."/>
            <person name="Baldrian P."/>
            <person name="Spatafora J.W."/>
            <person name="Henrissat B."/>
            <person name="Nagy L.G."/>
            <person name="Aury J.M."/>
            <person name="Wincker P."/>
            <person name="Grigoriev I.V."/>
            <person name="Bonfante P."/>
            <person name="Martin F.M."/>
        </authorList>
    </citation>
    <scope>NUCLEOTIDE SEQUENCE [LARGE SCALE GENOMIC DNA]</scope>
    <source>
        <strain evidence="6 7">RN42</strain>
    </source>
</reference>
<sequence>MRPLYSIPPTLLLVIKAYRSRSLTPTAIATAIATALAHSLHPSPLPFICLFTFYFIGDKATKYKAGIKDTLTVHDAPSHPGQQPQKTGRGWKQVVCNSYIGSLFSILHVVAPVEYRLPLTAGILSAYAAVTADTLSSELGILSRSQPRLITAPWRVCPPGTNGGVSTLGLAAGMTGAGLIASLALVFPADVGVDVYGKAAVWGYVFAMGTVGTLLDSWLGAVTQATVVDEKTGKVVEVETGETAVVKEGRKVLGVGGWLSNNGVNATMQGMVALLGMGGVWWVEGTRLVSGFLR</sequence>
<evidence type="ECO:0000313" key="7">
    <source>
        <dbReference type="Proteomes" id="UP000275078"/>
    </source>
</evidence>
<name>A0A3N4IAG8_ASCIM</name>
<keyword evidence="4" id="KW-1133">Transmembrane helix</keyword>
<dbReference type="AlphaFoldDB" id="A0A3N4IAG8"/>
<evidence type="ECO:0008006" key="8">
    <source>
        <dbReference type="Google" id="ProtNLM"/>
    </source>
</evidence>
<dbReference type="GO" id="GO:0016020">
    <property type="term" value="C:membrane"/>
    <property type="evidence" value="ECO:0007669"/>
    <property type="project" value="UniProtKB-SubCell"/>
</dbReference>
<evidence type="ECO:0000313" key="6">
    <source>
        <dbReference type="EMBL" id="RPA83069.1"/>
    </source>
</evidence>
<protein>
    <recommendedName>
        <fullName evidence="8">DUF92-domain-containing protein</fullName>
    </recommendedName>
</protein>
<accession>A0A3N4IAG8</accession>
<keyword evidence="5" id="KW-0472">Membrane</keyword>
<dbReference type="Pfam" id="PF01940">
    <property type="entry name" value="DUF92"/>
    <property type="match status" value="1"/>
</dbReference>
<dbReference type="InterPro" id="IPR002794">
    <property type="entry name" value="DUF92_TMEM19"/>
</dbReference>
<comment type="similarity">
    <text evidence="2">Belongs to the TMEM19 family.</text>
</comment>
<gene>
    <name evidence="6" type="ORF">BJ508DRAFT_413734</name>
</gene>
<dbReference type="EMBL" id="ML119667">
    <property type="protein sequence ID" value="RPA83069.1"/>
    <property type="molecule type" value="Genomic_DNA"/>
</dbReference>
<keyword evidence="7" id="KW-1185">Reference proteome</keyword>
<evidence type="ECO:0000256" key="5">
    <source>
        <dbReference type="ARBA" id="ARBA00023136"/>
    </source>
</evidence>
<dbReference type="STRING" id="1160509.A0A3N4IAG8"/>
<evidence type="ECO:0000256" key="1">
    <source>
        <dbReference type="ARBA" id="ARBA00004141"/>
    </source>
</evidence>
<dbReference type="PANTHER" id="PTHR13353">
    <property type="entry name" value="TRANSMEMBRANE PROTEIN 19"/>
    <property type="match status" value="1"/>
</dbReference>
<dbReference type="OrthoDB" id="30881at2759"/>
<evidence type="ECO:0000256" key="3">
    <source>
        <dbReference type="ARBA" id="ARBA00022692"/>
    </source>
</evidence>
<dbReference type="Proteomes" id="UP000275078">
    <property type="component" value="Unassembled WGS sequence"/>
</dbReference>
<comment type="subcellular location">
    <subcellularLocation>
        <location evidence="1">Membrane</location>
        <topology evidence="1">Multi-pass membrane protein</topology>
    </subcellularLocation>
</comment>
<organism evidence="6 7">
    <name type="scientific">Ascobolus immersus RN42</name>
    <dbReference type="NCBI Taxonomy" id="1160509"/>
    <lineage>
        <taxon>Eukaryota</taxon>
        <taxon>Fungi</taxon>
        <taxon>Dikarya</taxon>
        <taxon>Ascomycota</taxon>
        <taxon>Pezizomycotina</taxon>
        <taxon>Pezizomycetes</taxon>
        <taxon>Pezizales</taxon>
        <taxon>Ascobolaceae</taxon>
        <taxon>Ascobolus</taxon>
    </lineage>
</organism>